<feature type="non-terminal residue" evidence="2">
    <location>
        <position position="1"/>
    </location>
</feature>
<reference evidence="2 3" key="1">
    <citation type="submission" date="2020-01" db="EMBL/GenBank/DDBJ databases">
        <title>Insect and environment-associated Actinomycetes.</title>
        <authorList>
            <person name="Currrie C."/>
            <person name="Chevrette M."/>
            <person name="Carlson C."/>
            <person name="Stubbendieck R."/>
            <person name="Wendt-Pienkowski E."/>
        </authorList>
    </citation>
    <scope>NUCLEOTIDE SEQUENCE [LARGE SCALE GENOMIC DNA]</scope>
    <source>
        <strain evidence="2 3">SID7739</strain>
    </source>
</reference>
<dbReference type="AlphaFoldDB" id="A0A6G3TQD3"/>
<name>A0A6G3TQD3_9ACTN</name>
<protein>
    <recommendedName>
        <fullName evidence="4">GntR family transcriptional regulator</fullName>
    </recommendedName>
</protein>
<proteinExistence type="predicted"/>
<dbReference type="Proteomes" id="UP000475666">
    <property type="component" value="Unassembled WGS sequence"/>
</dbReference>
<accession>A0A6G3TQD3</accession>
<comment type="caution">
    <text evidence="2">The sequence shown here is derived from an EMBL/GenBank/DDBJ whole genome shotgun (WGS) entry which is preliminary data.</text>
</comment>
<evidence type="ECO:0000256" key="1">
    <source>
        <dbReference type="SAM" id="MobiDB-lite"/>
    </source>
</evidence>
<feature type="region of interest" description="Disordered" evidence="1">
    <location>
        <begin position="1"/>
        <end position="26"/>
    </location>
</feature>
<evidence type="ECO:0000313" key="3">
    <source>
        <dbReference type="Proteomes" id="UP000475666"/>
    </source>
</evidence>
<gene>
    <name evidence="2" type="ORF">G3I66_37040</name>
</gene>
<evidence type="ECO:0008006" key="4">
    <source>
        <dbReference type="Google" id="ProtNLM"/>
    </source>
</evidence>
<organism evidence="2 3">
    <name type="scientific">Streptomyces rubrogriseus</name>
    <dbReference type="NCBI Taxonomy" id="194673"/>
    <lineage>
        <taxon>Bacteria</taxon>
        <taxon>Bacillati</taxon>
        <taxon>Actinomycetota</taxon>
        <taxon>Actinomycetes</taxon>
        <taxon>Kitasatosporales</taxon>
        <taxon>Streptomycetaceae</taxon>
        <taxon>Streptomyces</taxon>
        <taxon>Streptomyces violaceoruber group</taxon>
    </lineage>
</organism>
<evidence type="ECO:0000313" key="2">
    <source>
        <dbReference type="EMBL" id="NEC38736.1"/>
    </source>
</evidence>
<sequence length="46" mass="5359">PRRSPWRAAPPRDGPSARTSHRGRPLERVRTLHRGDRFSFTTHLRG</sequence>
<feature type="compositionally biased region" description="Low complexity" evidence="1">
    <location>
        <begin position="1"/>
        <end position="11"/>
    </location>
</feature>
<dbReference type="EMBL" id="JAAGMQ010001094">
    <property type="protein sequence ID" value="NEC38736.1"/>
    <property type="molecule type" value="Genomic_DNA"/>
</dbReference>